<name>A0A4S4FXS4_9ACTN</name>
<dbReference type="PROSITE" id="PS50928">
    <property type="entry name" value="ABC_TM1"/>
    <property type="match status" value="1"/>
</dbReference>
<feature type="domain" description="ABC transmembrane type-1" evidence="10">
    <location>
        <begin position="66"/>
        <end position="254"/>
    </location>
</feature>
<dbReference type="InterPro" id="IPR010065">
    <property type="entry name" value="AA_ABC_transptr_permease_3TM"/>
</dbReference>
<proteinExistence type="inferred from homology"/>
<dbReference type="CDD" id="cd06261">
    <property type="entry name" value="TM_PBP2"/>
    <property type="match status" value="1"/>
</dbReference>
<dbReference type="Proteomes" id="UP000308978">
    <property type="component" value="Unassembled WGS sequence"/>
</dbReference>
<dbReference type="GO" id="GO:0006865">
    <property type="term" value="P:amino acid transport"/>
    <property type="evidence" value="ECO:0007669"/>
    <property type="project" value="UniProtKB-KW"/>
</dbReference>
<dbReference type="RefSeq" id="WP_136435977.1">
    <property type="nucleotide sequence ID" value="NZ_CAJTBT010000002.1"/>
</dbReference>
<dbReference type="InterPro" id="IPR000515">
    <property type="entry name" value="MetI-like"/>
</dbReference>
<feature type="transmembrane region" description="Helical" evidence="9">
    <location>
        <begin position="28"/>
        <end position="50"/>
    </location>
</feature>
<evidence type="ECO:0000256" key="7">
    <source>
        <dbReference type="ARBA" id="ARBA00022989"/>
    </source>
</evidence>
<evidence type="ECO:0000259" key="10">
    <source>
        <dbReference type="PROSITE" id="PS50928"/>
    </source>
</evidence>
<protein>
    <submittedName>
        <fullName evidence="11">Amino acid ABC transporter permease</fullName>
    </submittedName>
</protein>
<keyword evidence="5 9" id="KW-0812">Transmembrane</keyword>
<evidence type="ECO:0000256" key="2">
    <source>
        <dbReference type="ARBA" id="ARBA00010072"/>
    </source>
</evidence>
<keyword evidence="3 9" id="KW-0813">Transport</keyword>
<evidence type="ECO:0000256" key="8">
    <source>
        <dbReference type="ARBA" id="ARBA00023136"/>
    </source>
</evidence>
<evidence type="ECO:0000256" key="9">
    <source>
        <dbReference type="RuleBase" id="RU363032"/>
    </source>
</evidence>
<evidence type="ECO:0000313" key="11">
    <source>
        <dbReference type="EMBL" id="THG34805.1"/>
    </source>
</evidence>
<accession>A0A4S4FXS4</accession>
<feature type="transmembrane region" description="Helical" evidence="9">
    <location>
        <begin position="62"/>
        <end position="88"/>
    </location>
</feature>
<feature type="transmembrane region" description="Helical" evidence="9">
    <location>
        <begin position="232"/>
        <end position="253"/>
    </location>
</feature>
<dbReference type="PANTHER" id="PTHR30614:SF20">
    <property type="entry name" value="GLUTAMINE TRANSPORT SYSTEM PERMEASE PROTEIN GLNP"/>
    <property type="match status" value="1"/>
</dbReference>
<evidence type="ECO:0000256" key="1">
    <source>
        <dbReference type="ARBA" id="ARBA00004651"/>
    </source>
</evidence>
<evidence type="ECO:0000313" key="12">
    <source>
        <dbReference type="Proteomes" id="UP000308978"/>
    </source>
</evidence>
<dbReference type="Pfam" id="PF00528">
    <property type="entry name" value="BPD_transp_1"/>
    <property type="match status" value="1"/>
</dbReference>
<dbReference type="InterPro" id="IPR035906">
    <property type="entry name" value="MetI-like_sf"/>
</dbReference>
<dbReference type="PANTHER" id="PTHR30614">
    <property type="entry name" value="MEMBRANE COMPONENT OF AMINO ACID ABC TRANSPORTER"/>
    <property type="match status" value="1"/>
</dbReference>
<dbReference type="NCBIfam" id="TIGR01726">
    <property type="entry name" value="HEQRo_perm_3TM"/>
    <property type="match status" value="1"/>
</dbReference>
<keyword evidence="7 9" id="KW-1133">Transmembrane helix</keyword>
<dbReference type="EMBL" id="SSTJ01000022">
    <property type="protein sequence ID" value="THG34805.1"/>
    <property type="molecule type" value="Genomic_DNA"/>
</dbReference>
<evidence type="ECO:0000256" key="5">
    <source>
        <dbReference type="ARBA" id="ARBA00022692"/>
    </source>
</evidence>
<evidence type="ECO:0000256" key="4">
    <source>
        <dbReference type="ARBA" id="ARBA00022475"/>
    </source>
</evidence>
<dbReference type="Gene3D" id="1.10.3720.10">
    <property type="entry name" value="MetI-like"/>
    <property type="match status" value="1"/>
</dbReference>
<comment type="similarity">
    <text evidence="2">Belongs to the binding-protein-dependent transport system permease family. HisMQ subfamily.</text>
</comment>
<reference evidence="11 12" key="1">
    <citation type="submission" date="2019-04" db="EMBL/GenBank/DDBJ databases">
        <title>Microbes associate with the intestines of laboratory mice.</title>
        <authorList>
            <person name="Navarre W."/>
            <person name="Wong E."/>
            <person name="Huang K.C."/>
            <person name="Tropini C."/>
            <person name="Ng K."/>
            <person name="Yu B."/>
        </authorList>
    </citation>
    <scope>NUCLEOTIDE SEQUENCE [LARGE SCALE GENOMIC DNA]</scope>
    <source>
        <strain evidence="11 12">NM80_B27</strain>
    </source>
</reference>
<dbReference type="GO" id="GO:0043190">
    <property type="term" value="C:ATP-binding cassette (ABC) transporter complex"/>
    <property type="evidence" value="ECO:0007669"/>
    <property type="project" value="InterPro"/>
</dbReference>
<organism evidence="11 12">
    <name type="scientific">Adlercreutzia caecimuris</name>
    <dbReference type="NCBI Taxonomy" id="671266"/>
    <lineage>
        <taxon>Bacteria</taxon>
        <taxon>Bacillati</taxon>
        <taxon>Actinomycetota</taxon>
        <taxon>Coriobacteriia</taxon>
        <taxon>Eggerthellales</taxon>
        <taxon>Eggerthellaceae</taxon>
        <taxon>Adlercreutzia</taxon>
    </lineage>
</organism>
<feature type="transmembrane region" description="Helical" evidence="9">
    <location>
        <begin position="108"/>
        <end position="128"/>
    </location>
</feature>
<dbReference type="InterPro" id="IPR043429">
    <property type="entry name" value="ArtM/GltK/GlnP/TcyL/YhdX-like"/>
</dbReference>
<evidence type="ECO:0000256" key="6">
    <source>
        <dbReference type="ARBA" id="ARBA00022970"/>
    </source>
</evidence>
<comment type="subcellular location">
    <subcellularLocation>
        <location evidence="1 9">Cell membrane</location>
        <topology evidence="1 9">Multi-pass membrane protein</topology>
    </subcellularLocation>
</comment>
<gene>
    <name evidence="11" type="ORF">E5986_11105</name>
</gene>
<dbReference type="GO" id="GO:0022857">
    <property type="term" value="F:transmembrane transporter activity"/>
    <property type="evidence" value="ECO:0007669"/>
    <property type="project" value="InterPro"/>
</dbReference>
<sequence length="265" mass="28568">MIRTPALLRPFTARAGAPVPAGKAALNYLAVCVAVVAVVWASLAAAGIALNFDFIAQYRVRIWDGFCMTMGISAAALVISLIIGVAVAAGQGTRVLPVRYLCDLYVKIIRGTPLIVQVYFFYYIIGTAWGVDNRVLAGIIILSLFSGAYIAEILRGSLLSLDAGQLEAARAVGFTRAQTLRYVVAPQLVARTLPALTGQVASIIKDSSLLSVIAVIELTQTIREITATNYNFFGGFLLLGALYLVLTLPLMAVSRHFEKRLDYEH</sequence>
<dbReference type="SUPFAM" id="SSF161098">
    <property type="entry name" value="MetI-like"/>
    <property type="match status" value="1"/>
</dbReference>
<feature type="transmembrane region" description="Helical" evidence="9">
    <location>
        <begin position="135"/>
        <end position="154"/>
    </location>
</feature>
<keyword evidence="8 9" id="KW-0472">Membrane</keyword>
<keyword evidence="4" id="KW-1003">Cell membrane</keyword>
<keyword evidence="6" id="KW-0029">Amino-acid transport</keyword>
<evidence type="ECO:0000256" key="3">
    <source>
        <dbReference type="ARBA" id="ARBA00022448"/>
    </source>
</evidence>
<comment type="caution">
    <text evidence="11">The sequence shown here is derived from an EMBL/GenBank/DDBJ whole genome shotgun (WGS) entry which is preliminary data.</text>
</comment>
<dbReference type="AlphaFoldDB" id="A0A4S4FXS4"/>